<dbReference type="CDD" id="cd17546">
    <property type="entry name" value="REC_hyHK_CKI1_RcsC-like"/>
    <property type="match status" value="1"/>
</dbReference>
<dbReference type="InterPro" id="IPR004358">
    <property type="entry name" value="Sig_transdc_His_kin-like_C"/>
</dbReference>
<dbReference type="SUPFAM" id="SSF52172">
    <property type="entry name" value="CheY-like"/>
    <property type="match status" value="1"/>
</dbReference>
<evidence type="ECO:0000256" key="6">
    <source>
        <dbReference type="PROSITE-ProRule" id="PRU00169"/>
    </source>
</evidence>
<dbReference type="InterPro" id="IPR003661">
    <property type="entry name" value="HisK_dim/P_dom"/>
</dbReference>
<dbReference type="InterPro" id="IPR036890">
    <property type="entry name" value="HATPase_C_sf"/>
</dbReference>
<evidence type="ECO:0000256" key="1">
    <source>
        <dbReference type="ARBA" id="ARBA00000085"/>
    </source>
</evidence>
<evidence type="ECO:0000259" key="9">
    <source>
        <dbReference type="PROSITE" id="PS50112"/>
    </source>
</evidence>
<keyword evidence="4" id="KW-0808">Transferase</keyword>
<evidence type="ECO:0000256" key="4">
    <source>
        <dbReference type="ARBA" id="ARBA00022679"/>
    </source>
</evidence>
<dbReference type="SUPFAM" id="SSF47384">
    <property type="entry name" value="Homodimeric domain of signal transducing histidine kinase"/>
    <property type="match status" value="1"/>
</dbReference>
<dbReference type="NCBIfam" id="TIGR00229">
    <property type="entry name" value="sensory_box"/>
    <property type="match status" value="1"/>
</dbReference>
<reference evidence="11" key="1">
    <citation type="journal article" date="2019" name="Int. J. Syst. Evol. Microbiol.">
        <title>The Global Catalogue of Microorganisms (GCM) 10K type strain sequencing project: providing services to taxonomists for standard genome sequencing and annotation.</title>
        <authorList>
            <consortium name="The Broad Institute Genomics Platform"/>
            <consortium name="The Broad Institute Genome Sequencing Center for Infectious Disease"/>
            <person name="Wu L."/>
            <person name="Ma J."/>
        </authorList>
    </citation>
    <scope>NUCLEOTIDE SEQUENCE [LARGE SCALE GENOMIC DNA]</scope>
    <source>
        <strain evidence="11">CGMCC 1.12478</strain>
    </source>
</reference>
<dbReference type="InterPro" id="IPR003594">
    <property type="entry name" value="HATPase_dom"/>
</dbReference>
<dbReference type="SUPFAM" id="SSF55874">
    <property type="entry name" value="ATPase domain of HSP90 chaperone/DNA topoisomerase II/histidine kinase"/>
    <property type="match status" value="1"/>
</dbReference>
<protein>
    <recommendedName>
        <fullName evidence="2">histidine kinase</fullName>
        <ecNumber evidence="2">2.7.13.3</ecNumber>
    </recommendedName>
</protein>
<dbReference type="Pfam" id="PF02518">
    <property type="entry name" value="HATPase_c"/>
    <property type="match status" value="1"/>
</dbReference>
<evidence type="ECO:0000313" key="10">
    <source>
        <dbReference type="EMBL" id="GGC24563.1"/>
    </source>
</evidence>
<dbReference type="EMBL" id="BMFC01000041">
    <property type="protein sequence ID" value="GGC24563.1"/>
    <property type="molecule type" value="Genomic_DNA"/>
</dbReference>
<feature type="domain" description="Histidine kinase" evidence="7">
    <location>
        <begin position="272"/>
        <end position="487"/>
    </location>
</feature>
<dbReference type="InterPro" id="IPR005467">
    <property type="entry name" value="His_kinase_dom"/>
</dbReference>
<dbReference type="Pfam" id="PF00072">
    <property type="entry name" value="Response_reg"/>
    <property type="match status" value="1"/>
</dbReference>
<dbReference type="CDD" id="cd00130">
    <property type="entry name" value="PAS"/>
    <property type="match status" value="1"/>
</dbReference>
<dbReference type="CDD" id="cd00082">
    <property type="entry name" value="HisKA"/>
    <property type="match status" value="1"/>
</dbReference>
<proteinExistence type="predicted"/>
<dbReference type="PROSITE" id="PS50109">
    <property type="entry name" value="HIS_KIN"/>
    <property type="match status" value="1"/>
</dbReference>
<name>A0ABQ1LJ44_9RHOB</name>
<keyword evidence="5" id="KW-0418">Kinase</keyword>
<dbReference type="Gene3D" id="3.30.565.10">
    <property type="entry name" value="Histidine kinase-like ATPase, C-terminal domain"/>
    <property type="match status" value="1"/>
</dbReference>
<evidence type="ECO:0000256" key="3">
    <source>
        <dbReference type="ARBA" id="ARBA00022553"/>
    </source>
</evidence>
<dbReference type="PROSITE" id="PS50112">
    <property type="entry name" value="PAS"/>
    <property type="match status" value="1"/>
</dbReference>
<comment type="catalytic activity">
    <reaction evidence="1">
        <text>ATP + protein L-histidine = ADP + protein N-phospho-L-histidine.</text>
        <dbReference type="EC" id="2.7.13.3"/>
    </reaction>
</comment>
<dbReference type="RefSeq" id="WP_188484468.1">
    <property type="nucleotide sequence ID" value="NZ_BMFC01000041.1"/>
</dbReference>
<evidence type="ECO:0000256" key="2">
    <source>
        <dbReference type="ARBA" id="ARBA00012438"/>
    </source>
</evidence>
<dbReference type="InterPro" id="IPR001789">
    <property type="entry name" value="Sig_transdc_resp-reg_receiver"/>
</dbReference>
<dbReference type="Pfam" id="PF00989">
    <property type="entry name" value="PAS"/>
    <property type="match status" value="1"/>
</dbReference>
<dbReference type="Pfam" id="PF00512">
    <property type="entry name" value="HisKA"/>
    <property type="match status" value="1"/>
</dbReference>
<dbReference type="Proteomes" id="UP000645462">
    <property type="component" value="Unassembled WGS sequence"/>
</dbReference>
<evidence type="ECO:0000259" key="7">
    <source>
        <dbReference type="PROSITE" id="PS50109"/>
    </source>
</evidence>
<feature type="domain" description="PAS" evidence="9">
    <location>
        <begin position="130"/>
        <end position="185"/>
    </location>
</feature>
<dbReference type="Gene3D" id="3.30.450.20">
    <property type="entry name" value="PAS domain"/>
    <property type="match status" value="1"/>
</dbReference>
<dbReference type="SMART" id="SM00388">
    <property type="entry name" value="HisKA"/>
    <property type="match status" value="1"/>
</dbReference>
<evidence type="ECO:0000256" key="5">
    <source>
        <dbReference type="ARBA" id="ARBA00022777"/>
    </source>
</evidence>
<dbReference type="SMART" id="SM00448">
    <property type="entry name" value="REC"/>
    <property type="match status" value="1"/>
</dbReference>
<dbReference type="InterPro" id="IPR011006">
    <property type="entry name" value="CheY-like_superfamily"/>
</dbReference>
<evidence type="ECO:0000313" key="11">
    <source>
        <dbReference type="Proteomes" id="UP000645462"/>
    </source>
</evidence>
<dbReference type="EC" id="2.7.13.3" evidence="2"/>
<feature type="modified residue" description="4-aspartylphosphate" evidence="6">
    <location>
        <position position="564"/>
    </location>
</feature>
<dbReference type="SMART" id="SM00091">
    <property type="entry name" value="PAS"/>
    <property type="match status" value="1"/>
</dbReference>
<sequence length="644" mass="70479">MTVLSERLDVICDFIRDASASFMVIDGEGVCLFANHAIQQLNVTGPLSRYFNGDAGRATLKAGAGQSTPLPFSFEGAKGRQRANIRRITPATEEVILLVKIIQSARMAAFTMASQSEGAAALQAYHKRRVSDRFGAFFNTAREGNAILNRAGGFVYGNPALLRLVGLTEDELTRKTLFDVISEDSVAAQIIGTGATRVDLSRIAPSQFDATLHGPQRDIPVSVSLGSNGSESSPEFFLTLRDLTDSRRFAEVKKLNSELDMANKAMDEFNRLMSHEMRAPLSKLVSIAENLRSFGKLGAEADRYVTMIEEAAKDALLQYSSILSMSRGSKREIVQFRPVELVERLMRQHALIAEHHQVRLNGAISGDRHASVPVDATDVFLIMTNLVSNALKHTTAGDAVVFSITVHEDSRSLELQVRDTGTGISEALRPRIYDAFVTTAAEMEIQSGVGVGLALVKRAVELRKGTIDFTSELGKGTTFTVMLPFAEGDVERVEPEEIGSVANGLNLAPGDTILVIDDDVVNLQILSARLAAYGYKVLTATGGTGALRILKTAQDTWPKLIFIDRNMPNLNGMETTRIIRSRFRARDSFICGLTAYVDHEIVKDMTLAGMNCVEQKPLSNQSLEKYLKPDRARTEVVHRLPRSA</sequence>
<comment type="caution">
    <text evidence="10">The sequence shown here is derived from an EMBL/GenBank/DDBJ whole genome shotgun (WGS) entry which is preliminary data.</text>
</comment>
<accession>A0ABQ1LJ44</accession>
<feature type="domain" description="Response regulatory" evidence="8">
    <location>
        <begin position="512"/>
        <end position="631"/>
    </location>
</feature>
<organism evidence="10 11">
    <name type="scientific">Marivita lacus</name>
    <dbReference type="NCBI Taxonomy" id="1323742"/>
    <lineage>
        <taxon>Bacteria</taxon>
        <taxon>Pseudomonadati</taxon>
        <taxon>Pseudomonadota</taxon>
        <taxon>Alphaproteobacteria</taxon>
        <taxon>Rhodobacterales</taxon>
        <taxon>Roseobacteraceae</taxon>
        <taxon>Marivita</taxon>
    </lineage>
</organism>
<dbReference type="PANTHER" id="PTHR43047:SF62">
    <property type="entry name" value="SENSOR HISTIDINE KINASE DPIB"/>
    <property type="match status" value="1"/>
</dbReference>
<dbReference type="InterPro" id="IPR000014">
    <property type="entry name" value="PAS"/>
</dbReference>
<dbReference type="InterPro" id="IPR035965">
    <property type="entry name" value="PAS-like_dom_sf"/>
</dbReference>
<dbReference type="PROSITE" id="PS50110">
    <property type="entry name" value="RESPONSE_REGULATORY"/>
    <property type="match status" value="1"/>
</dbReference>
<dbReference type="SUPFAM" id="SSF55785">
    <property type="entry name" value="PYP-like sensor domain (PAS domain)"/>
    <property type="match status" value="1"/>
</dbReference>
<dbReference type="InterPro" id="IPR036097">
    <property type="entry name" value="HisK_dim/P_sf"/>
</dbReference>
<gene>
    <name evidence="10" type="ORF">GCM10011363_46310</name>
</gene>
<dbReference type="Gene3D" id="3.40.50.2300">
    <property type="match status" value="1"/>
</dbReference>
<dbReference type="Gene3D" id="1.10.287.130">
    <property type="match status" value="1"/>
</dbReference>
<dbReference type="InterPro" id="IPR013767">
    <property type="entry name" value="PAS_fold"/>
</dbReference>
<keyword evidence="3 6" id="KW-0597">Phosphoprotein</keyword>
<keyword evidence="11" id="KW-1185">Reference proteome</keyword>
<dbReference type="PRINTS" id="PR00344">
    <property type="entry name" value="BCTRLSENSOR"/>
</dbReference>
<dbReference type="PANTHER" id="PTHR43047">
    <property type="entry name" value="TWO-COMPONENT HISTIDINE PROTEIN KINASE"/>
    <property type="match status" value="1"/>
</dbReference>
<evidence type="ECO:0000259" key="8">
    <source>
        <dbReference type="PROSITE" id="PS50110"/>
    </source>
</evidence>
<dbReference type="SMART" id="SM00387">
    <property type="entry name" value="HATPase_c"/>
    <property type="match status" value="1"/>
</dbReference>